<feature type="transmembrane region" description="Helical" evidence="4">
    <location>
        <begin position="51"/>
        <end position="68"/>
    </location>
</feature>
<feature type="transmembrane region" description="Helical" evidence="4">
    <location>
        <begin position="416"/>
        <end position="438"/>
    </location>
</feature>
<reference evidence="5" key="1">
    <citation type="submission" date="2021-02" db="EMBL/GenBank/DDBJ databases">
        <authorList>
            <person name="Dougan E. K."/>
            <person name="Rhodes N."/>
            <person name="Thang M."/>
            <person name="Chan C."/>
        </authorList>
    </citation>
    <scope>NUCLEOTIDE SEQUENCE</scope>
</reference>
<dbReference type="Pfam" id="PF01535">
    <property type="entry name" value="PPR"/>
    <property type="match status" value="1"/>
</dbReference>
<keyword evidence="4" id="KW-0472">Membrane</keyword>
<protein>
    <recommendedName>
        <fullName evidence="7">Pentatricopeptide repeat-containing protein, chloroplastic</fullName>
    </recommendedName>
</protein>
<proteinExistence type="predicted"/>
<evidence type="ECO:0000256" key="3">
    <source>
        <dbReference type="SAM" id="MobiDB-lite"/>
    </source>
</evidence>
<dbReference type="Gene3D" id="1.25.40.10">
    <property type="entry name" value="Tetratricopeptide repeat domain"/>
    <property type="match status" value="3"/>
</dbReference>
<feature type="repeat" description="PPR" evidence="2">
    <location>
        <begin position="696"/>
        <end position="730"/>
    </location>
</feature>
<name>A0A813KYY7_POLGL</name>
<evidence type="ECO:0000256" key="2">
    <source>
        <dbReference type="PROSITE-ProRule" id="PRU00708"/>
    </source>
</evidence>
<organism evidence="5 6">
    <name type="scientific">Polarella glacialis</name>
    <name type="common">Dinoflagellate</name>
    <dbReference type="NCBI Taxonomy" id="89957"/>
    <lineage>
        <taxon>Eukaryota</taxon>
        <taxon>Sar</taxon>
        <taxon>Alveolata</taxon>
        <taxon>Dinophyceae</taxon>
        <taxon>Suessiales</taxon>
        <taxon>Suessiaceae</taxon>
        <taxon>Polarella</taxon>
    </lineage>
</organism>
<dbReference type="Proteomes" id="UP000626109">
    <property type="component" value="Unassembled WGS sequence"/>
</dbReference>
<evidence type="ECO:0000256" key="4">
    <source>
        <dbReference type="SAM" id="Phobius"/>
    </source>
</evidence>
<accession>A0A813KYY7</accession>
<keyword evidence="4" id="KW-0812">Transmembrane</keyword>
<dbReference type="PANTHER" id="PTHR47447:SF17">
    <property type="entry name" value="OS12G0638900 PROTEIN"/>
    <property type="match status" value="1"/>
</dbReference>
<keyword evidence="4" id="KW-1133">Transmembrane helix</keyword>
<dbReference type="InterPro" id="IPR011990">
    <property type="entry name" value="TPR-like_helical_dom_sf"/>
</dbReference>
<dbReference type="PROSITE" id="PS51375">
    <property type="entry name" value="PPR"/>
    <property type="match status" value="2"/>
</dbReference>
<dbReference type="AlphaFoldDB" id="A0A813KYY7"/>
<feature type="transmembrane region" description="Helical" evidence="4">
    <location>
        <begin position="277"/>
        <end position="297"/>
    </location>
</feature>
<comment type="caution">
    <text evidence="5">The sequence shown here is derived from an EMBL/GenBank/DDBJ whole genome shotgun (WGS) entry which is preliminary data.</text>
</comment>
<feature type="region of interest" description="Disordered" evidence="3">
    <location>
        <begin position="1012"/>
        <end position="1040"/>
    </location>
</feature>
<evidence type="ECO:0000313" key="5">
    <source>
        <dbReference type="EMBL" id="CAE8713866.1"/>
    </source>
</evidence>
<feature type="transmembrane region" description="Helical" evidence="4">
    <location>
        <begin position="248"/>
        <end position="265"/>
    </location>
</feature>
<feature type="transmembrane region" description="Helical" evidence="4">
    <location>
        <begin position="15"/>
        <end position="39"/>
    </location>
</feature>
<dbReference type="InterPro" id="IPR002885">
    <property type="entry name" value="PPR_rpt"/>
</dbReference>
<gene>
    <name evidence="5" type="ORF">PGLA2088_LOCUS37706</name>
</gene>
<evidence type="ECO:0000313" key="6">
    <source>
        <dbReference type="Proteomes" id="UP000626109"/>
    </source>
</evidence>
<dbReference type="PANTHER" id="PTHR47447">
    <property type="entry name" value="OS03G0856100 PROTEIN"/>
    <property type="match status" value="1"/>
</dbReference>
<feature type="compositionally biased region" description="Gly residues" evidence="3">
    <location>
        <begin position="1027"/>
        <end position="1036"/>
    </location>
</feature>
<sequence length="1175" mass="124930">MECPDGTLPLEPSRVLGIGSGLFTVVLLAGLSILGLAAVSCATRSCRQGPFCGVLLANLALFLLLVLLPKDGPCPKPVETELNRQGQFLDFSVAVAGISALAAGAVVWSHFVAKPVWAVPRDERMRLLRVREGRWHIPLPILPNASWFDVGAGVAWWAQLNHRVAVGVWTGVPCNHEACLVSVVACWVGAEVGVGWAWGEEPVWKGPAAGFATGAEAVGVESCHGSDSSLVDLGQGCAIGIAEITQRVLMILCDVVLILYAASSINEDWWHFCDEALHLYGLVCVMLCMLDIVWEFVRRKCARVSKLLSSSQLDPKSAACVAYCFSRRDLESCGSSWSQACVILQAAVGGAGISNENLLNGQDQKPCQSVCHRSGEYVVLSCPFLLRVAQRFSLQVPHLYNYIRTFTYLPLQVPHLYNYIHTFTYVFIFRLGVIIVAARNLDYEDAALSAGGAGVGLLYSLQFRHLSPASTTAIWGPTGVLLERMRQRGTGPVGKGQQDPPCQRSGDLTGCLAISTEKNRRVRSVSRQGEGMQHGWLVEASIKHTYKPMDGADRESQSLTSKQNYVSSWLIISCVPKDVMQGMMHVKHVMICPSAACDLSSMEATQWHAKARSEESPRSANSAVAAACAKGRGNWAQAAWLLGELPERRVAPDSFAASAAIGAFARSQKWARSLSVLTWLRGGFPGADSGGSDGADAFSCSAALGACARARRWEPALALLAELRQWGGQPDVVAWSAAVSACERAQPCEWPRALALLRQARSHGQGATPNVYTYSSAVSACEKGCRWEIGLELLGEMRRGVAKESGEVKGSKSGKHLEALEPNAVTHAALLSACAKGQQWSRSLSLLAQLRRPSTGGHPVLLDVVVFGAAISACACEGGRQWELPLQLLEEIRWRGLRPSLVACGGALSACEAALQWPWALQLLAHLRRLGLQPNLVTCSSALGACRGGDRWGRALWLVEELRIAGQSLNAVACTAAIATLDGAGASRDGGPCGWQLALQLLAQTAAASRRQRVGASSQGGEDGESGGDGGGGSSGGSSSSTRGLDALAFGAALGVCALPVPHFAPSAWAVALQLLGEARVRGEGLFASSAAATASCSALVTTCGRSRQWRVALGLLDELWAGGLQPDAVALSQAAAFCPSGPQELRLLEEVQQRVLHTLAGPCHSQRMTQSELQ</sequence>
<evidence type="ECO:0008006" key="7">
    <source>
        <dbReference type="Google" id="ProtNLM"/>
    </source>
</evidence>
<feature type="repeat" description="PPR" evidence="2">
    <location>
        <begin position="863"/>
        <end position="899"/>
    </location>
</feature>
<dbReference type="EMBL" id="CAJNNW010032535">
    <property type="protein sequence ID" value="CAE8713866.1"/>
    <property type="molecule type" value="Genomic_DNA"/>
</dbReference>
<keyword evidence="1" id="KW-0677">Repeat</keyword>
<evidence type="ECO:0000256" key="1">
    <source>
        <dbReference type="ARBA" id="ARBA00022737"/>
    </source>
</evidence>
<feature type="transmembrane region" description="Helical" evidence="4">
    <location>
        <begin position="88"/>
        <end position="111"/>
    </location>
</feature>